<name>A0ABQ9FAE5_TEGGR</name>
<feature type="domain" description="IPT/TIG" evidence="2">
    <location>
        <begin position="890"/>
        <end position="978"/>
    </location>
</feature>
<evidence type="ECO:0000313" key="3">
    <source>
        <dbReference type="EMBL" id="KAJ8313322.1"/>
    </source>
</evidence>
<gene>
    <name evidence="3" type="ORF">KUTeg_009108</name>
</gene>
<feature type="domain" description="IPT/TIG" evidence="2">
    <location>
        <begin position="471"/>
        <end position="571"/>
    </location>
</feature>
<evidence type="ECO:0000259" key="2">
    <source>
        <dbReference type="SMART" id="SM00429"/>
    </source>
</evidence>
<dbReference type="Proteomes" id="UP001217089">
    <property type="component" value="Unassembled WGS sequence"/>
</dbReference>
<dbReference type="InterPro" id="IPR013783">
    <property type="entry name" value="Ig-like_fold"/>
</dbReference>
<comment type="caution">
    <text evidence="3">The sequence shown here is derived from an EMBL/GenBank/DDBJ whole genome shotgun (WGS) entry which is preliminary data.</text>
</comment>
<dbReference type="SUPFAM" id="SSF81296">
    <property type="entry name" value="E set domains"/>
    <property type="match status" value="9"/>
</dbReference>
<sequence>MPTVIKENNVYNIELMSSNCGNNFPKFQIGSAQSTTATVIQDKTASTPVGGSFHLTFKGSSKVVNTAMTAKELKNLIEINFPDAGVVSVEREGNCANFNYTVTFLTRPGKQPKLQIRDMGLEVSDTGGLTGSNVSVSLVVLEHGRLMYQPITGDLLRTSHDKPQVAVNINGIPSICSGDCKFEWTQASTPTVTAISPTTEQHTSYPESVTITGTGFSSTLADNKVMMGTSSESECTVTAASSTSITCNLGRGSLGQHKVDVIIKDKGRAKHPTSGDVKFEFISGINSVAPSTVGLGGGVTLTLSGYGFHDNALVTIGGASCTIISITDQLVKCTLPPNTAGMKSVTLTQNGITLNAPTQVNYDASVTVKISSISPASTAVEGNIIYIGWRGEEGVDNIGGGTLVIQGSGFGSNGTLKIGDIEVATTTFGDTEVRAELPPLPPGNHQIKLFISPNGYAVLSSTNQLAEIEVILKLQNVFPRLGSVLGGTRLTLTGEGFTTNKNLIEVKVGEHICNVETAIQTQIVCLIEYTGKTHEINNTGRHYEFGESHAWNILKANVKVGDRVRWSWQYPTFVSGIAIRIEQTADESSTTYIGNGGFRSGTTGVKNGQYTHTFTRVGTYHYWSGFANDIGSLILRGIIEVEPWTSSIQNVTLKVAGYEATYVTNSGVADPTDNSNCPGVTKTCTDPNLTGNSNGRFSFSFLNCTTPNVTSINPRNGTTETSIHISGYNFHTTNCNNEITVDNALISVTDSNTTSLTCNVNPSTSLSIGVSHPVSIRINNYGYAVLDILGDINRTFGLKPMVSSLSPAAGSLGGKTSVTLTGSGFEGTMADSSVLIGGFPCEITSLTYTQIVCKTPSSVSTGVKIVQFTVKSISAEMCQNCNFEYKADVTPVISSVTPVTLTGENTELTITGTYLEQQGGGISGTSVKVGGESCYVTSTSPTEVICNITTVPCGTQKVELWVTGKGKATSGGSNDQITSQSIISSVTPSTGSIHGGTILQIDGNGFKQGQTTVTVGGKACNIEDLNLAQIKCKTPSNSAGTFNIAVSVQNCLNYPSKSFQYTMADTPVVSSINPQQASSGTSVTISGDKFSANSIDNKVMIGDITCAITSAGTNSLQCTLGAKVAGTYPIIVEVMGKGLSNSHVTFTYSMTATAVSPNSEVKYV</sequence>
<reference evidence="3 4" key="1">
    <citation type="submission" date="2022-12" db="EMBL/GenBank/DDBJ databases">
        <title>Chromosome-level genome of Tegillarca granosa.</title>
        <authorList>
            <person name="Kim J."/>
        </authorList>
    </citation>
    <scope>NUCLEOTIDE SEQUENCE [LARGE SCALE GENOMIC DNA]</scope>
    <source>
        <strain evidence="3">Teg-2019</strain>
        <tissue evidence="3">Adductor muscle</tissue>
    </source>
</reference>
<dbReference type="Pfam" id="PF01833">
    <property type="entry name" value="TIG"/>
    <property type="match status" value="9"/>
</dbReference>
<protein>
    <recommendedName>
        <fullName evidence="2">IPT/TIG domain-containing protein</fullName>
    </recommendedName>
</protein>
<dbReference type="CDD" id="cd00603">
    <property type="entry name" value="IPT_PCSR"/>
    <property type="match status" value="8"/>
</dbReference>
<dbReference type="Gene3D" id="2.60.40.10">
    <property type="entry name" value="Immunoglobulins"/>
    <property type="match status" value="9"/>
</dbReference>
<dbReference type="InterPro" id="IPR052387">
    <property type="entry name" value="Fibrocystin"/>
</dbReference>
<feature type="domain" description="IPT/TIG" evidence="2">
    <location>
        <begin position="980"/>
        <end position="1062"/>
    </location>
</feature>
<dbReference type="Gene3D" id="2.60.40.420">
    <property type="entry name" value="Cupredoxins - blue copper proteins"/>
    <property type="match status" value="1"/>
</dbReference>
<accession>A0ABQ9FAE5</accession>
<dbReference type="SMART" id="SM00429">
    <property type="entry name" value="IPT"/>
    <property type="match status" value="6"/>
</dbReference>
<evidence type="ECO:0000256" key="1">
    <source>
        <dbReference type="ARBA" id="ARBA00022729"/>
    </source>
</evidence>
<proteinExistence type="predicted"/>
<dbReference type="InterPro" id="IPR008972">
    <property type="entry name" value="Cupredoxin"/>
</dbReference>
<keyword evidence="1" id="KW-0732">Signal</keyword>
<feature type="domain" description="IPT/TIG" evidence="2">
    <location>
        <begin position="799"/>
        <end position="886"/>
    </location>
</feature>
<keyword evidence="4" id="KW-1185">Reference proteome</keyword>
<organism evidence="3 4">
    <name type="scientific">Tegillarca granosa</name>
    <name type="common">Malaysian cockle</name>
    <name type="synonym">Anadara granosa</name>
    <dbReference type="NCBI Taxonomy" id="220873"/>
    <lineage>
        <taxon>Eukaryota</taxon>
        <taxon>Metazoa</taxon>
        <taxon>Spiralia</taxon>
        <taxon>Lophotrochozoa</taxon>
        <taxon>Mollusca</taxon>
        <taxon>Bivalvia</taxon>
        <taxon>Autobranchia</taxon>
        <taxon>Pteriomorphia</taxon>
        <taxon>Arcoida</taxon>
        <taxon>Arcoidea</taxon>
        <taxon>Arcidae</taxon>
        <taxon>Tegillarca</taxon>
    </lineage>
</organism>
<feature type="domain" description="IPT/TIG" evidence="2">
    <location>
        <begin position="1066"/>
        <end position="1149"/>
    </location>
</feature>
<dbReference type="EMBL" id="JARBDR010000376">
    <property type="protein sequence ID" value="KAJ8313322.1"/>
    <property type="molecule type" value="Genomic_DNA"/>
</dbReference>
<dbReference type="PANTHER" id="PTHR46769:SF2">
    <property type="entry name" value="FIBROCYSTIN-L ISOFORM 2 PRECURSOR-RELATED"/>
    <property type="match status" value="1"/>
</dbReference>
<evidence type="ECO:0000313" key="4">
    <source>
        <dbReference type="Proteomes" id="UP001217089"/>
    </source>
</evidence>
<dbReference type="PANTHER" id="PTHR46769">
    <property type="entry name" value="POLYCYSTIC KIDNEY AND HEPATIC DISEASE 1 (AUTOSOMAL RECESSIVE)-LIKE 1"/>
    <property type="match status" value="1"/>
</dbReference>
<dbReference type="InterPro" id="IPR002909">
    <property type="entry name" value="IPT_dom"/>
</dbReference>
<feature type="domain" description="IPT/TIG" evidence="2">
    <location>
        <begin position="189"/>
        <end position="282"/>
    </location>
</feature>
<dbReference type="InterPro" id="IPR014756">
    <property type="entry name" value="Ig_E-set"/>
</dbReference>